<reference evidence="1 2" key="1">
    <citation type="journal article" date="2021" name="BMC Genomics">
        <title>Datura genome reveals duplications of psychoactive alkaloid biosynthetic genes and high mutation rate following tissue culture.</title>
        <authorList>
            <person name="Rajewski A."/>
            <person name="Carter-House D."/>
            <person name="Stajich J."/>
            <person name="Litt A."/>
        </authorList>
    </citation>
    <scope>NUCLEOTIDE SEQUENCE [LARGE SCALE GENOMIC DNA]</scope>
    <source>
        <strain evidence="1">AR-01</strain>
    </source>
</reference>
<keyword evidence="2" id="KW-1185">Reference proteome</keyword>
<evidence type="ECO:0000313" key="1">
    <source>
        <dbReference type="EMBL" id="MCD7451881.1"/>
    </source>
</evidence>
<organism evidence="1 2">
    <name type="scientific">Datura stramonium</name>
    <name type="common">Jimsonweed</name>
    <name type="synonym">Common thornapple</name>
    <dbReference type="NCBI Taxonomy" id="4076"/>
    <lineage>
        <taxon>Eukaryota</taxon>
        <taxon>Viridiplantae</taxon>
        <taxon>Streptophyta</taxon>
        <taxon>Embryophyta</taxon>
        <taxon>Tracheophyta</taxon>
        <taxon>Spermatophyta</taxon>
        <taxon>Magnoliopsida</taxon>
        <taxon>eudicotyledons</taxon>
        <taxon>Gunneridae</taxon>
        <taxon>Pentapetalae</taxon>
        <taxon>asterids</taxon>
        <taxon>lamiids</taxon>
        <taxon>Solanales</taxon>
        <taxon>Solanaceae</taxon>
        <taxon>Solanoideae</taxon>
        <taxon>Datureae</taxon>
        <taxon>Datura</taxon>
    </lineage>
</organism>
<dbReference type="Proteomes" id="UP000823775">
    <property type="component" value="Unassembled WGS sequence"/>
</dbReference>
<gene>
    <name evidence="1" type="ORF">HAX54_013707</name>
</gene>
<feature type="non-terminal residue" evidence="1">
    <location>
        <position position="54"/>
    </location>
</feature>
<proteinExistence type="predicted"/>
<evidence type="ECO:0000313" key="2">
    <source>
        <dbReference type="Proteomes" id="UP000823775"/>
    </source>
</evidence>
<sequence length="54" mass="6052">MLSYWLTRDRYSGGEPLQGDRHDGRRPVVIERRIKHGSATAGLHSGFDATVDGR</sequence>
<dbReference type="EMBL" id="JACEIK010000183">
    <property type="protein sequence ID" value="MCD7451881.1"/>
    <property type="molecule type" value="Genomic_DNA"/>
</dbReference>
<protein>
    <submittedName>
        <fullName evidence="1">Uncharacterized protein</fullName>
    </submittedName>
</protein>
<comment type="caution">
    <text evidence="1">The sequence shown here is derived from an EMBL/GenBank/DDBJ whole genome shotgun (WGS) entry which is preliminary data.</text>
</comment>
<name>A0ABS8RYN7_DATST</name>
<accession>A0ABS8RYN7</accession>